<dbReference type="Pfam" id="PF01070">
    <property type="entry name" value="FMN_dh"/>
    <property type="match status" value="1"/>
</dbReference>
<reference evidence="8" key="2">
    <citation type="submission" date="2020-09" db="EMBL/GenBank/DDBJ databases">
        <authorList>
            <person name="Luo X."/>
        </authorList>
    </citation>
    <scope>NUCLEOTIDE SEQUENCE</scope>
    <source>
        <strain evidence="8">TRM S81-3</strain>
    </source>
</reference>
<dbReference type="GO" id="GO:0010181">
    <property type="term" value="F:FMN binding"/>
    <property type="evidence" value="ECO:0007669"/>
    <property type="project" value="InterPro"/>
</dbReference>
<organism evidence="8 9">
    <name type="scientific">Streptomyces griseicoloratus</name>
    <dbReference type="NCBI Taxonomy" id="2752516"/>
    <lineage>
        <taxon>Bacteria</taxon>
        <taxon>Bacillati</taxon>
        <taxon>Actinomycetota</taxon>
        <taxon>Actinomycetes</taxon>
        <taxon>Kitasatosporales</taxon>
        <taxon>Streptomycetaceae</taxon>
        <taxon>Streptomyces</taxon>
    </lineage>
</organism>
<keyword evidence="2" id="KW-0285">Flavoprotein</keyword>
<dbReference type="PANTHER" id="PTHR10578">
    <property type="entry name" value="S -2-HYDROXY-ACID OXIDASE-RELATED"/>
    <property type="match status" value="1"/>
</dbReference>
<dbReference type="CDD" id="cd00609">
    <property type="entry name" value="AAT_like"/>
    <property type="match status" value="1"/>
</dbReference>
<dbReference type="SUPFAM" id="SSF51395">
    <property type="entry name" value="FMN-linked oxidoreductases"/>
    <property type="match status" value="1"/>
</dbReference>
<dbReference type="FunFam" id="3.20.20.70:FF:000029">
    <property type="entry name" value="L-lactate dehydrogenase"/>
    <property type="match status" value="1"/>
</dbReference>
<dbReference type="InterPro" id="IPR015421">
    <property type="entry name" value="PyrdxlP-dep_Trfase_major"/>
</dbReference>
<dbReference type="InterPro" id="IPR008259">
    <property type="entry name" value="FMN_hydac_DH_AS"/>
</dbReference>
<evidence type="ECO:0000256" key="5">
    <source>
        <dbReference type="ARBA" id="ARBA00024042"/>
    </source>
</evidence>
<proteinExistence type="inferred from homology"/>
<reference evidence="8" key="1">
    <citation type="submission" date="2020-09" db="EMBL/GenBank/DDBJ databases">
        <title>Streptomyces grisecoloratus sp. nov., isolated from cotton soil.</title>
        <authorList>
            <person name="Xing L."/>
        </authorList>
    </citation>
    <scope>NUCLEOTIDE SEQUENCE</scope>
    <source>
        <strain evidence="8">TRM S81-3</strain>
    </source>
</reference>
<gene>
    <name evidence="8" type="ORF">H0H10_18525</name>
</gene>
<sequence>MTGRPDTAGDLRPALTVADFAERARSRMEPAVWDFVEGGAGEERTLAANLRAFDRVRLRPRVLTGAGVPSLATTVLGRRWAAPLAVAPMAYHTLMHPEGETATARAAGDLGVPLVVSTFAGRPFEEIAAAAQAPLWLQVYCFRDRETTRRLVERAERAGFEALVLTVDAPRLGRRLRDERNGFRLPRGITPANLPVGDYSSPAEHGRRGLDPGMDWSVPAWLRSVSRLPVLVKGVLTAEDAVRARAAGADGIVVSNHGGRQLDGAPATLDVLAEIAAAVGGHTPLLLDGGVRRGSDVLAALALGADAVLVGRPVLHGLAAGGRDGVAGVLRLFTDGLADAMALTGTATVADAGPALLRTPPVPPTGQRPAEQHVPPGGPARPGEARLRREELHRSVCDPVLDTMNFLNEVTERFPEAISFAPGRPYEGFFDTEQIFAHVRRYLDHLAGQGASPDAIRTALFQYGPTAGRIRELIAGSLRADEGIDVSPESVVVTVGGQEAMLLALRALFAGPDDVLLVVSPCYVGITGAARLLDIPVVPVEERADGLRCADVEAAIRAERAAGRRPRALYLVPDHSNPTGTTLSRAAREQLLDIAGRHDLLILEDSPYRLVSPGPQLPTLKSLDHARRVVHLGSYSKSVFPGARIGFVVADQPVVDAGGRQGLLADELARIKSMVTVNTPALSQAAVAGALLAAEGSLVSYNAGPAKHYGAALRALLDELDRQLPESWRTAHGVDWNRPDGGFFLTLRVPFRADDAALVRSAEEFGVLWTPMAHFHPGAGGDRAIRLSFSSLGPEEIEAGVARLARFVRAETARAAGPCAAEPAEVGL</sequence>
<evidence type="ECO:0000313" key="9">
    <source>
        <dbReference type="Proteomes" id="UP000621210"/>
    </source>
</evidence>
<evidence type="ECO:0000256" key="4">
    <source>
        <dbReference type="ARBA" id="ARBA00023002"/>
    </source>
</evidence>
<dbReference type="GO" id="GO:0016614">
    <property type="term" value="F:oxidoreductase activity, acting on CH-OH group of donors"/>
    <property type="evidence" value="ECO:0007669"/>
    <property type="project" value="UniProtKB-ARBA"/>
</dbReference>
<dbReference type="InterPro" id="IPR015422">
    <property type="entry name" value="PyrdxlP-dep_Trfase_small"/>
</dbReference>
<keyword evidence="8" id="KW-0808">Transferase</keyword>
<dbReference type="Pfam" id="PF00155">
    <property type="entry name" value="Aminotran_1_2"/>
    <property type="match status" value="1"/>
</dbReference>
<dbReference type="Gene3D" id="3.40.640.10">
    <property type="entry name" value="Type I PLP-dependent aspartate aminotransferase-like (Major domain)"/>
    <property type="match status" value="1"/>
</dbReference>
<accession>A0A926L297</accession>
<name>A0A926L297_9ACTN</name>
<feature type="domain" description="FMN hydroxy acid dehydrogenase" evidence="7">
    <location>
        <begin position="9"/>
        <end position="362"/>
    </location>
</feature>
<dbReference type="PROSITE" id="PS00557">
    <property type="entry name" value="FMN_HYDROXY_ACID_DH_1"/>
    <property type="match status" value="1"/>
</dbReference>
<keyword evidence="9" id="KW-1185">Reference proteome</keyword>
<evidence type="ECO:0000256" key="2">
    <source>
        <dbReference type="ARBA" id="ARBA00022630"/>
    </source>
</evidence>
<feature type="region of interest" description="Disordered" evidence="6">
    <location>
        <begin position="360"/>
        <end position="388"/>
    </location>
</feature>
<dbReference type="Proteomes" id="UP000621210">
    <property type="component" value="Unassembled WGS sequence"/>
</dbReference>
<comment type="similarity">
    <text evidence="5">Belongs to the FMN-dependent alpha-hydroxy acid dehydrogenase family.</text>
</comment>
<dbReference type="InterPro" id="IPR000262">
    <property type="entry name" value="FMN-dep_DH"/>
</dbReference>
<dbReference type="InterPro" id="IPR013785">
    <property type="entry name" value="Aldolase_TIM"/>
</dbReference>
<dbReference type="EMBL" id="JACVQF010000193">
    <property type="protein sequence ID" value="MBD0421123.1"/>
    <property type="molecule type" value="Genomic_DNA"/>
</dbReference>
<evidence type="ECO:0000256" key="3">
    <source>
        <dbReference type="ARBA" id="ARBA00022643"/>
    </source>
</evidence>
<evidence type="ECO:0000256" key="1">
    <source>
        <dbReference type="ARBA" id="ARBA00001917"/>
    </source>
</evidence>
<dbReference type="InterPro" id="IPR004839">
    <property type="entry name" value="Aminotransferase_I/II_large"/>
</dbReference>
<evidence type="ECO:0000259" key="7">
    <source>
        <dbReference type="PROSITE" id="PS51349"/>
    </source>
</evidence>
<dbReference type="AlphaFoldDB" id="A0A926L297"/>
<dbReference type="InterPro" id="IPR015424">
    <property type="entry name" value="PyrdxlP-dep_Trfase"/>
</dbReference>
<dbReference type="RefSeq" id="WP_188182114.1">
    <property type="nucleotide sequence ID" value="NZ_JACVQF010000193.1"/>
</dbReference>
<dbReference type="InterPro" id="IPR037396">
    <property type="entry name" value="FMN_HAD"/>
</dbReference>
<dbReference type="PANTHER" id="PTHR10578:SF107">
    <property type="entry name" value="2-HYDROXYACID OXIDASE 1"/>
    <property type="match status" value="1"/>
</dbReference>
<dbReference type="CDD" id="cd02809">
    <property type="entry name" value="alpha_hydroxyacid_oxid_FMN"/>
    <property type="match status" value="1"/>
</dbReference>
<dbReference type="PROSITE" id="PS51349">
    <property type="entry name" value="FMN_HYDROXY_ACID_DH_2"/>
    <property type="match status" value="1"/>
</dbReference>
<evidence type="ECO:0000256" key="6">
    <source>
        <dbReference type="SAM" id="MobiDB-lite"/>
    </source>
</evidence>
<comment type="caution">
    <text evidence="8">The sequence shown here is derived from an EMBL/GenBank/DDBJ whole genome shotgun (WGS) entry which is preliminary data.</text>
</comment>
<evidence type="ECO:0000313" key="8">
    <source>
        <dbReference type="EMBL" id="MBD0421123.1"/>
    </source>
</evidence>
<dbReference type="InterPro" id="IPR012133">
    <property type="entry name" value="Alpha-hydoxy_acid_DH_FMN"/>
</dbReference>
<comment type="cofactor">
    <cofactor evidence="1">
        <name>FMN</name>
        <dbReference type="ChEBI" id="CHEBI:58210"/>
    </cofactor>
</comment>
<keyword evidence="8" id="KW-0032">Aminotransferase</keyword>
<dbReference type="Gene3D" id="3.20.20.70">
    <property type="entry name" value="Aldolase class I"/>
    <property type="match status" value="1"/>
</dbReference>
<keyword evidence="4" id="KW-0560">Oxidoreductase</keyword>
<keyword evidence="3" id="KW-0288">FMN</keyword>
<dbReference type="GO" id="GO:0008483">
    <property type="term" value="F:transaminase activity"/>
    <property type="evidence" value="ECO:0007669"/>
    <property type="project" value="UniProtKB-KW"/>
</dbReference>
<protein>
    <submittedName>
        <fullName evidence="8">Aminotransferase class I/II-fold pyridoxal phosphate-dependent enzyme</fullName>
    </submittedName>
</protein>
<dbReference type="GO" id="GO:0030170">
    <property type="term" value="F:pyridoxal phosphate binding"/>
    <property type="evidence" value="ECO:0007669"/>
    <property type="project" value="InterPro"/>
</dbReference>
<dbReference type="SUPFAM" id="SSF53383">
    <property type="entry name" value="PLP-dependent transferases"/>
    <property type="match status" value="1"/>
</dbReference>
<dbReference type="Gene3D" id="3.90.1150.10">
    <property type="entry name" value="Aspartate Aminotransferase, domain 1"/>
    <property type="match status" value="1"/>
</dbReference>